<dbReference type="PROSITE" id="PS50977">
    <property type="entry name" value="HTH_TETR_2"/>
    <property type="match status" value="1"/>
</dbReference>
<dbReference type="InterPro" id="IPR009057">
    <property type="entry name" value="Homeodomain-like_sf"/>
</dbReference>
<dbReference type="Proteomes" id="UP000677218">
    <property type="component" value="Unassembled WGS sequence"/>
</dbReference>
<evidence type="ECO:0000259" key="3">
    <source>
        <dbReference type="PROSITE" id="PS50977"/>
    </source>
</evidence>
<evidence type="ECO:0000313" key="4">
    <source>
        <dbReference type="EMBL" id="GFZ26410.1"/>
    </source>
</evidence>
<dbReference type="GO" id="GO:0003677">
    <property type="term" value="F:DNA binding"/>
    <property type="evidence" value="ECO:0007669"/>
    <property type="project" value="UniProtKB-UniRule"/>
</dbReference>
<dbReference type="AlphaFoldDB" id="A0A916QJG9"/>
<dbReference type="Pfam" id="PF00440">
    <property type="entry name" value="TetR_N"/>
    <property type="match status" value="1"/>
</dbReference>
<dbReference type="SUPFAM" id="SSF46689">
    <property type="entry name" value="Homeodomain-like"/>
    <property type="match status" value="1"/>
</dbReference>
<keyword evidence="1 2" id="KW-0238">DNA-binding</keyword>
<evidence type="ECO:0000313" key="5">
    <source>
        <dbReference type="Proteomes" id="UP000677218"/>
    </source>
</evidence>
<keyword evidence="5" id="KW-1185">Reference proteome</keyword>
<gene>
    <name evidence="4" type="primary">tetR_3</name>
    <name evidence="4" type="ORF">LCB40_02900</name>
</gene>
<proteinExistence type="predicted"/>
<accession>A0A916QJG9</accession>
<dbReference type="SUPFAM" id="SSF48498">
    <property type="entry name" value="Tetracyclin repressor-like, C-terminal domain"/>
    <property type="match status" value="1"/>
</dbReference>
<evidence type="ECO:0000256" key="1">
    <source>
        <dbReference type="ARBA" id="ARBA00023125"/>
    </source>
</evidence>
<protein>
    <submittedName>
        <fullName evidence="4">TetR family transcriptional regulator</fullName>
    </submittedName>
</protein>
<reference evidence="4" key="1">
    <citation type="submission" date="2020-08" db="EMBL/GenBank/DDBJ databases">
        <title>Taxonomic study for Lactobacillus species isolated from hardwood bark.</title>
        <authorList>
            <person name="Tohno M."/>
            <person name="Tanizawa Y."/>
        </authorList>
    </citation>
    <scope>NUCLEOTIDE SEQUENCE</scope>
    <source>
        <strain evidence="4">B40</strain>
    </source>
</reference>
<dbReference type="RefSeq" id="WP_212780118.1">
    <property type="nucleotide sequence ID" value="NZ_BMAY01000002.1"/>
</dbReference>
<dbReference type="InterPro" id="IPR036271">
    <property type="entry name" value="Tet_transcr_reg_TetR-rel_C_sf"/>
</dbReference>
<comment type="caution">
    <text evidence="4">The sequence shown here is derived from an EMBL/GenBank/DDBJ whole genome shotgun (WGS) entry which is preliminary data.</text>
</comment>
<feature type="DNA-binding region" description="H-T-H motif" evidence="2">
    <location>
        <begin position="29"/>
        <end position="48"/>
    </location>
</feature>
<organism evidence="4 5">
    <name type="scientific">Lactobacillus corticis</name>
    <dbReference type="NCBI Taxonomy" id="2201249"/>
    <lineage>
        <taxon>Bacteria</taxon>
        <taxon>Bacillati</taxon>
        <taxon>Bacillota</taxon>
        <taxon>Bacilli</taxon>
        <taxon>Lactobacillales</taxon>
        <taxon>Lactobacillaceae</taxon>
        <taxon>Lactobacillus</taxon>
    </lineage>
</organism>
<dbReference type="EMBL" id="BMAY01000002">
    <property type="protein sequence ID" value="GFZ26410.1"/>
    <property type="molecule type" value="Genomic_DNA"/>
</dbReference>
<sequence>MARRKEIGRDKIIDVAYKLAIKDGLESLTARNIAKAGQFSTQPIYLDFSNMDDLRAKVLDRISEKLRHETLQKHYTGKPLIDLDLAYIEFAEQHAKFFQALFVFGKFGNGIITDMLISLGEEKFKEQYPNTGFDEKRINHIVIANWISTIGMASLLVNKIATFNQQQIVSVVEAQIKDAMVNDHLEEMGENPLFKTSGKK</sequence>
<name>A0A916QJG9_9LACO</name>
<feature type="domain" description="HTH tetR-type" evidence="3">
    <location>
        <begin position="6"/>
        <end position="66"/>
    </location>
</feature>
<evidence type="ECO:0000256" key="2">
    <source>
        <dbReference type="PROSITE-ProRule" id="PRU00335"/>
    </source>
</evidence>
<dbReference type="Gene3D" id="1.10.357.10">
    <property type="entry name" value="Tetracycline Repressor, domain 2"/>
    <property type="match status" value="1"/>
</dbReference>
<dbReference type="InterPro" id="IPR001647">
    <property type="entry name" value="HTH_TetR"/>
</dbReference>